<gene>
    <name evidence="2" type="ORF">BBK14_24835</name>
</gene>
<sequence>MIIRILGEGQFDVPDSELDALNVLDERLVTAIGSDDEDAFHAAVDALLGRVRELGSTPPADRLAPSDLVLPAADTTLTEVRGLLGDEGLVPG</sequence>
<name>A0A1S1PSM6_9ACTN</name>
<proteinExistence type="predicted"/>
<dbReference type="Proteomes" id="UP000179769">
    <property type="component" value="Unassembled WGS sequence"/>
</dbReference>
<dbReference type="Pfam" id="PF22743">
    <property type="entry name" value="PspAA"/>
    <property type="match status" value="1"/>
</dbReference>
<dbReference type="InterPro" id="IPR054437">
    <property type="entry name" value="PspA-assoc_dom"/>
</dbReference>
<accession>A0A1S1PSM6</accession>
<reference evidence="3" key="1">
    <citation type="submission" date="2016-07" db="EMBL/GenBank/DDBJ databases">
        <title>Frankia sp. NRRL B-16219 Genome sequencing.</title>
        <authorList>
            <person name="Ghodhbane-Gtari F."/>
            <person name="Swanson E."/>
            <person name="Gueddou A."/>
            <person name="Louati M."/>
            <person name="Nouioui I."/>
            <person name="Hezbri K."/>
            <person name="Abebe-Akele F."/>
            <person name="Simpson S."/>
            <person name="Morris K."/>
            <person name="Thomas K."/>
            <person name="Gtari M."/>
            <person name="Tisa L.S."/>
        </authorList>
    </citation>
    <scope>NUCLEOTIDE SEQUENCE [LARGE SCALE GENOMIC DNA]</scope>
    <source>
        <strain evidence="3">NRRL B-16219</strain>
    </source>
</reference>
<dbReference type="EMBL" id="MAXA01000242">
    <property type="protein sequence ID" value="OHV22974.1"/>
    <property type="molecule type" value="Genomic_DNA"/>
</dbReference>
<dbReference type="OrthoDB" id="5244559at2"/>
<protein>
    <recommendedName>
        <fullName evidence="1">PspA-associated domain-containing protein</fullName>
    </recommendedName>
</protein>
<organism evidence="2 3">
    <name type="scientific">Parafrankia soli</name>
    <dbReference type="NCBI Taxonomy" id="2599596"/>
    <lineage>
        <taxon>Bacteria</taxon>
        <taxon>Bacillati</taxon>
        <taxon>Actinomycetota</taxon>
        <taxon>Actinomycetes</taxon>
        <taxon>Frankiales</taxon>
        <taxon>Frankiaceae</taxon>
        <taxon>Parafrankia</taxon>
    </lineage>
</organism>
<comment type="caution">
    <text evidence="2">The sequence shown here is derived from an EMBL/GenBank/DDBJ whole genome shotgun (WGS) entry which is preliminary data.</text>
</comment>
<evidence type="ECO:0000259" key="1">
    <source>
        <dbReference type="Pfam" id="PF22743"/>
    </source>
</evidence>
<dbReference type="AlphaFoldDB" id="A0A1S1PSM6"/>
<feature type="domain" description="PspA-associated" evidence="1">
    <location>
        <begin position="1"/>
        <end position="92"/>
    </location>
</feature>
<dbReference type="RefSeq" id="WP_071065942.1">
    <property type="nucleotide sequence ID" value="NZ_MAXA01000242.1"/>
</dbReference>
<keyword evidence="3" id="KW-1185">Reference proteome</keyword>
<evidence type="ECO:0000313" key="3">
    <source>
        <dbReference type="Proteomes" id="UP000179769"/>
    </source>
</evidence>
<evidence type="ECO:0000313" key="2">
    <source>
        <dbReference type="EMBL" id="OHV22974.1"/>
    </source>
</evidence>